<feature type="repeat" description="PPR" evidence="3">
    <location>
        <begin position="123"/>
        <end position="158"/>
    </location>
</feature>
<organism evidence="4 5">
    <name type="scientific">Arabidopsis arenosa</name>
    <name type="common">Sand rock-cress</name>
    <name type="synonym">Cardaminopsis arenosa</name>
    <dbReference type="NCBI Taxonomy" id="38785"/>
    <lineage>
        <taxon>Eukaryota</taxon>
        <taxon>Viridiplantae</taxon>
        <taxon>Streptophyta</taxon>
        <taxon>Embryophyta</taxon>
        <taxon>Tracheophyta</taxon>
        <taxon>Spermatophyta</taxon>
        <taxon>Magnoliopsida</taxon>
        <taxon>eudicotyledons</taxon>
        <taxon>Gunneridae</taxon>
        <taxon>Pentapetalae</taxon>
        <taxon>rosids</taxon>
        <taxon>malvids</taxon>
        <taxon>Brassicales</taxon>
        <taxon>Brassicaceae</taxon>
        <taxon>Camelineae</taxon>
        <taxon>Arabidopsis</taxon>
    </lineage>
</organism>
<dbReference type="AlphaFoldDB" id="A0A8S2APR9"/>
<dbReference type="PANTHER" id="PTHR47937">
    <property type="entry name" value="PLASTID TRANSCRIPTIONALLY ACTIVE CHROMOSOME 2-LIKE PROTEIN"/>
    <property type="match status" value="1"/>
</dbReference>
<dbReference type="NCBIfam" id="TIGR00756">
    <property type="entry name" value="PPR"/>
    <property type="match status" value="3"/>
</dbReference>
<accession>A0A8S2APR9</accession>
<dbReference type="Pfam" id="PF01535">
    <property type="entry name" value="PPR"/>
    <property type="match status" value="6"/>
</dbReference>
<evidence type="ECO:0000256" key="3">
    <source>
        <dbReference type="PROSITE-ProRule" id="PRU00708"/>
    </source>
</evidence>
<dbReference type="EMBL" id="LR999455">
    <property type="protein sequence ID" value="CAE6078407.1"/>
    <property type="molecule type" value="Genomic_DNA"/>
</dbReference>
<dbReference type="InterPro" id="IPR052308">
    <property type="entry name" value="PPR_domain-containing"/>
</dbReference>
<dbReference type="Proteomes" id="UP000682877">
    <property type="component" value="Chromosome 5"/>
</dbReference>
<evidence type="ECO:0000313" key="5">
    <source>
        <dbReference type="Proteomes" id="UP000682877"/>
    </source>
</evidence>
<feature type="repeat" description="PPR" evidence="3">
    <location>
        <begin position="321"/>
        <end position="351"/>
    </location>
</feature>
<proteinExistence type="inferred from homology"/>
<keyword evidence="5" id="KW-1185">Reference proteome</keyword>
<dbReference type="Gene3D" id="1.25.40.10">
    <property type="entry name" value="Tetratricopeptide repeat domain"/>
    <property type="match status" value="3"/>
</dbReference>
<comment type="similarity">
    <text evidence="1">Belongs to the PPR family. P subfamily.</text>
</comment>
<dbReference type="InterPro" id="IPR002885">
    <property type="entry name" value="PPR_rpt"/>
</dbReference>
<evidence type="ECO:0000313" key="4">
    <source>
        <dbReference type="EMBL" id="CAE6078407.1"/>
    </source>
</evidence>
<evidence type="ECO:0000256" key="2">
    <source>
        <dbReference type="ARBA" id="ARBA00022737"/>
    </source>
</evidence>
<feature type="repeat" description="PPR" evidence="3">
    <location>
        <begin position="368"/>
        <end position="402"/>
    </location>
</feature>
<reference evidence="4" key="1">
    <citation type="submission" date="2021-01" db="EMBL/GenBank/DDBJ databases">
        <authorList>
            <person name="Bezrukov I."/>
        </authorList>
    </citation>
    <scope>NUCLEOTIDE SEQUENCE</scope>
</reference>
<dbReference type="PROSITE" id="PS51375">
    <property type="entry name" value="PPR"/>
    <property type="match status" value="3"/>
</dbReference>
<evidence type="ECO:0000256" key="1">
    <source>
        <dbReference type="ARBA" id="ARBA00007626"/>
    </source>
</evidence>
<protein>
    <recommendedName>
        <fullName evidence="6">Pentatricopeptide repeat-containing protein</fullName>
    </recommendedName>
</protein>
<keyword evidence="2" id="KW-0677">Repeat</keyword>
<dbReference type="InterPro" id="IPR011990">
    <property type="entry name" value="TPR-like_helical_dom_sf"/>
</dbReference>
<dbReference type="FunFam" id="1.25.40.10:FF:000922">
    <property type="entry name" value="Pentatricopeptide repeat-containing protein"/>
    <property type="match status" value="1"/>
</dbReference>
<evidence type="ECO:0008006" key="6">
    <source>
        <dbReference type="Google" id="ProtNLM"/>
    </source>
</evidence>
<dbReference type="GO" id="GO:0009793">
    <property type="term" value="P:embryo development ending in seed dormancy"/>
    <property type="evidence" value="ECO:0007669"/>
    <property type="project" value="UniProtKB-ARBA"/>
</dbReference>
<dbReference type="PANTHER" id="PTHR47937:SF3">
    <property type="entry name" value="PENTACOTRIPEPTIDE-REPEAT REGION OF PRORP DOMAIN-CONTAINING PROTEIN"/>
    <property type="match status" value="1"/>
</dbReference>
<gene>
    <name evidence="4" type="ORF">AARE701A_LOCUS13942</name>
</gene>
<sequence>MSLLRRIVRNSTVSKAVLVAKAFKPYPLGRDPSSLPKLDTVSIRDIDDRPISLRYRVTAMIEMSILDEASKLSRLAVLDKFRVDGDTVFICNSVIGAMCSAKRYDDAISLFNYFFNESQTLPNVLSCNLIMKAHCDQGHVDDALELYRHILLDGRLVPGIETYMILTKALVDAKRFDEACDLAGSMSCCSFMVYDILIRGFLDIGNFVKASQIFKELEGLDRKFPWREYHKAIAIFNVSFVNYFFKQGKDEEAMEILATLEDAQVLKPIVGNRVLKVLVEHGKKTEAWELFEEMIKICDSETIDIMSEYFIENTVPFERLRTTCYRTMIASLCKHGRVLEAEKYFAEMFTDAEIFTDVDGEDLLVGPDLSTFRAMINGYVKVGAVNDAIKTLNKLRISNIRKLAIHRAP</sequence>
<name>A0A8S2APR9_ARAAE</name>